<reference evidence="1 2" key="1">
    <citation type="submission" date="2021-01" db="EMBL/GenBank/DDBJ databases">
        <title>Chryseolinea sp. Jin1 Genome sequencing and assembly.</title>
        <authorList>
            <person name="Kim I."/>
        </authorList>
    </citation>
    <scope>NUCLEOTIDE SEQUENCE [LARGE SCALE GENOMIC DNA]</scope>
    <source>
        <strain evidence="1 2">Jin1</strain>
    </source>
</reference>
<dbReference type="Proteomes" id="UP000613030">
    <property type="component" value="Unassembled WGS sequence"/>
</dbReference>
<dbReference type="InterPro" id="IPR008551">
    <property type="entry name" value="TANGO2"/>
</dbReference>
<dbReference type="EMBL" id="JAERRB010000014">
    <property type="protein sequence ID" value="MBL0745052.1"/>
    <property type="molecule type" value="Genomic_DNA"/>
</dbReference>
<keyword evidence="2" id="KW-1185">Reference proteome</keyword>
<proteinExistence type="predicted"/>
<protein>
    <submittedName>
        <fullName evidence="1">NRDE family protein</fullName>
    </submittedName>
</protein>
<dbReference type="Pfam" id="PF05742">
    <property type="entry name" value="TANGO2"/>
    <property type="match status" value="1"/>
</dbReference>
<name>A0ABS1L0K7_9BACT</name>
<gene>
    <name evidence="1" type="ORF">JI741_27735</name>
</gene>
<evidence type="ECO:0000313" key="1">
    <source>
        <dbReference type="EMBL" id="MBL0745052.1"/>
    </source>
</evidence>
<organism evidence="1 2">
    <name type="scientific">Chryseolinea lacunae</name>
    <dbReference type="NCBI Taxonomy" id="2801331"/>
    <lineage>
        <taxon>Bacteria</taxon>
        <taxon>Pseudomonadati</taxon>
        <taxon>Bacteroidota</taxon>
        <taxon>Cytophagia</taxon>
        <taxon>Cytophagales</taxon>
        <taxon>Fulvivirgaceae</taxon>
        <taxon>Chryseolinea</taxon>
    </lineage>
</organism>
<sequence length="253" mass="28978">MCLIFLSFRNHPTYKLVVAANRDEFYERQTEAAKFWDDKPQILAGRDLVANGTWMGMTTSGKISLLTNYRDPKNIDPHAPSRGLLVSDYLEGRNRPENYLRAVDEGDAEYNGFNIITGSVNELWYYSNYSHVIEELMPGFYGLSNHLLDTPWPKIVRGKEKLKSIIAQPVIQPEQLLDAMYDEVLAPEDKLPDTGLSPEREKALSSMFIKTPNYGTRCSTVVLVDYDNEVTFVERVYDVKTFQHTTGTFQFKV</sequence>
<comment type="caution">
    <text evidence="1">The sequence shown here is derived from an EMBL/GenBank/DDBJ whole genome shotgun (WGS) entry which is preliminary data.</text>
</comment>
<dbReference type="PANTHER" id="PTHR17985:SF8">
    <property type="entry name" value="TRANSPORT AND GOLGI ORGANIZATION PROTEIN 2 HOMOLOG"/>
    <property type="match status" value="1"/>
</dbReference>
<evidence type="ECO:0000313" key="2">
    <source>
        <dbReference type="Proteomes" id="UP000613030"/>
    </source>
</evidence>
<dbReference type="RefSeq" id="WP_202015234.1">
    <property type="nucleotide sequence ID" value="NZ_JAERRB010000014.1"/>
</dbReference>
<accession>A0ABS1L0K7</accession>
<dbReference type="PANTHER" id="PTHR17985">
    <property type="entry name" value="SER/THR-RICH PROTEIN T10 IN DGCR REGION"/>
    <property type="match status" value="1"/>
</dbReference>